<reference evidence="1" key="1">
    <citation type="submission" date="2013-12" db="EMBL/GenBank/DDBJ databases">
        <authorList>
            <person name="Omoto C.K."/>
            <person name="Sibley D."/>
            <person name="Venepally P."/>
            <person name="Hadjithomas M."/>
            <person name="Karamycheva S."/>
            <person name="Brunk B."/>
            <person name="Roos D."/>
            <person name="Caler E."/>
            <person name="Lorenzi H."/>
        </authorList>
    </citation>
    <scope>NUCLEOTIDE SEQUENCE</scope>
</reference>
<dbReference type="Proteomes" id="UP000019763">
    <property type="component" value="Unassembled WGS sequence"/>
</dbReference>
<dbReference type="Gene3D" id="1.25.40.10">
    <property type="entry name" value="Tetratricopeptide repeat domain"/>
    <property type="match status" value="1"/>
</dbReference>
<keyword evidence="2" id="KW-1185">Reference proteome</keyword>
<evidence type="ECO:0000313" key="2">
    <source>
        <dbReference type="Proteomes" id="UP000019763"/>
    </source>
</evidence>
<dbReference type="EMBL" id="AFNH02001171">
    <property type="protein sequence ID" value="EZG43865.1"/>
    <property type="molecule type" value="Genomic_DNA"/>
</dbReference>
<organism evidence="1 2">
    <name type="scientific">Gregarina niphandrodes</name>
    <name type="common">Septate eugregarine</name>
    <dbReference type="NCBI Taxonomy" id="110365"/>
    <lineage>
        <taxon>Eukaryota</taxon>
        <taxon>Sar</taxon>
        <taxon>Alveolata</taxon>
        <taxon>Apicomplexa</taxon>
        <taxon>Conoidasida</taxon>
        <taxon>Gregarinasina</taxon>
        <taxon>Eugregarinorida</taxon>
        <taxon>Gregarinidae</taxon>
        <taxon>Gregarina</taxon>
    </lineage>
</organism>
<dbReference type="SUPFAM" id="SSF48452">
    <property type="entry name" value="TPR-like"/>
    <property type="match status" value="1"/>
</dbReference>
<comment type="caution">
    <text evidence="1">The sequence shown here is derived from an EMBL/GenBank/DDBJ whole genome shotgun (WGS) entry which is preliminary data.</text>
</comment>
<gene>
    <name evidence="1" type="ORF">GNI_157050</name>
</gene>
<name>A0A023AZZ1_GRENI</name>
<dbReference type="InterPro" id="IPR011990">
    <property type="entry name" value="TPR-like_helical_dom_sf"/>
</dbReference>
<protein>
    <recommendedName>
        <fullName evidence="3">ER membrane protein complex subunit 2</fullName>
    </recommendedName>
</protein>
<evidence type="ECO:0000313" key="1">
    <source>
        <dbReference type="EMBL" id="EZG43865.1"/>
    </source>
</evidence>
<sequence length="223" mass="24931">MSGMISGRGALEREVAFKVTIAELVEHEVLSEAEASSILVREESYQALTNGCGKSSDDEALQLYMESLAFRLGLFVLVQGRVESKLKDANSSESLRADLAKARSRLKRVIADEAVKNCYKFKKDKKVDITVMDVLLRLGETRQFDNLIAKLILHNPHQVDYWLLFARRKIAEGDYLAAQASLRKAVRFHPNNRVVVDSLKNVALIVATAEALYTPNASAFMQE</sequence>
<proteinExistence type="predicted"/>
<dbReference type="AlphaFoldDB" id="A0A023AZZ1"/>
<evidence type="ECO:0008006" key="3">
    <source>
        <dbReference type="Google" id="ProtNLM"/>
    </source>
</evidence>
<dbReference type="VEuPathDB" id="CryptoDB:GNI_157050"/>
<dbReference type="GeneID" id="22915446"/>
<accession>A0A023AZZ1</accession>
<dbReference type="RefSeq" id="XP_011132953.1">
    <property type="nucleotide sequence ID" value="XM_011134651.1"/>
</dbReference>